<dbReference type="Pfam" id="PF26608">
    <property type="entry name" value="DUF8190"/>
    <property type="match status" value="1"/>
</dbReference>
<comment type="caution">
    <text evidence="3">The sequence shown here is derived from an EMBL/GenBank/DDBJ whole genome shotgun (WGS) entry which is preliminary data.</text>
</comment>
<accession>A0A9P7CVK3</accession>
<keyword evidence="4" id="KW-1185">Reference proteome</keyword>
<dbReference type="InterPro" id="IPR058503">
    <property type="entry name" value="DUF8190"/>
</dbReference>
<organism evidence="3 4">
    <name type="scientific">Suillus placidus</name>
    <dbReference type="NCBI Taxonomy" id="48579"/>
    <lineage>
        <taxon>Eukaryota</taxon>
        <taxon>Fungi</taxon>
        <taxon>Dikarya</taxon>
        <taxon>Basidiomycota</taxon>
        <taxon>Agaricomycotina</taxon>
        <taxon>Agaricomycetes</taxon>
        <taxon>Agaricomycetidae</taxon>
        <taxon>Boletales</taxon>
        <taxon>Suillineae</taxon>
        <taxon>Suillaceae</taxon>
        <taxon>Suillus</taxon>
    </lineage>
</organism>
<reference evidence="3" key="1">
    <citation type="journal article" date="2020" name="New Phytol.">
        <title>Comparative genomics reveals dynamic genome evolution in host specialist ectomycorrhizal fungi.</title>
        <authorList>
            <person name="Lofgren L.A."/>
            <person name="Nguyen N.H."/>
            <person name="Vilgalys R."/>
            <person name="Ruytinx J."/>
            <person name="Liao H.L."/>
            <person name="Branco S."/>
            <person name="Kuo A."/>
            <person name="LaButti K."/>
            <person name="Lipzen A."/>
            <person name="Andreopoulos W."/>
            <person name="Pangilinan J."/>
            <person name="Riley R."/>
            <person name="Hundley H."/>
            <person name="Na H."/>
            <person name="Barry K."/>
            <person name="Grigoriev I.V."/>
            <person name="Stajich J.E."/>
            <person name="Kennedy P.G."/>
        </authorList>
    </citation>
    <scope>NUCLEOTIDE SEQUENCE</scope>
    <source>
        <strain evidence="3">DOB743</strain>
    </source>
</reference>
<evidence type="ECO:0000259" key="2">
    <source>
        <dbReference type="Pfam" id="PF26608"/>
    </source>
</evidence>
<dbReference type="EMBL" id="JABBWD010000192">
    <property type="protein sequence ID" value="KAG1762916.1"/>
    <property type="molecule type" value="Genomic_DNA"/>
</dbReference>
<protein>
    <recommendedName>
        <fullName evidence="2">DUF8190 domain-containing protein</fullName>
    </recommendedName>
</protein>
<evidence type="ECO:0000313" key="4">
    <source>
        <dbReference type="Proteomes" id="UP000714275"/>
    </source>
</evidence>
<proteinExistence type="predicted"/>
<dbReference type="OrthoDB" id="2736611at2759"/>
<name>A0A9P7CVK3_9AGAM</name>
<evidence type="ECO:0000256" key="1">
    <source>
        <dbReference type="SAM" id="MobiDB-lite"/>
    </source>
</evidence>
<feature type="domain" description="DUF8190" evidence="2">
    <location>
        <begin position="157"/>
        <end position="272"/>
    </location>
</feature>
<dbReference type="Proteomes" id="UP000714275">
    <property type="component" value="Unassembled WGS sequence"/>
</dbReference>
<feature type="region of interest" description="Disordered" evidence="1">
    <location>
        <begin position="1322"/>
        <end position="1341"/>
    </location>
</feature>
<feature type="compositionally biased region" description="Basic and acidic residues" evidence="1">
    <location>
        <begin position="1"/>
        <end position="11"/>
    </location>
</feature>
<gene>
    <name evidence="3" type="ORF">EV702DRAFT_1205984</name>
</gene>
<evidence type="ECO:0000313" key="3">
    <source>
        <dbReference type="EMBL" id="KAG1762916.1"/>
    </source>
</evidence>
<sequence length="1341" mass="150773">MDILHAGREQDDNNDNPVADDNADEDEQPNNMPFNVSEFPRQLAAGDGHVQEDVRTALYQQQAESGRDYVTNFNTTPPRTVTLTKLRTMYRNKDSLGAMGMLSGRHRLVIGNDHTIPKDGPNVVPRVGPHYIDHTLYVGNRKGLDAAIPKIRADHNWQVTLDLANTHRLWPDSNVACLPFSPIGRMVYIGTRLQEQLWLAVVPTTFFEPNHPDNARAAYPALNAPSTALTQRHALMIVMFIAHAFNEMLLQDIHCRERYPVPLTRAAVKESTDILGRVDENHRRIILRLEDFKRLSHILNTGWDDWVAQAPPSWKEDTFLTNNAPVGVTIRYGQNQPLLVHGALDDERRNWDNDRNYTHIRQFTFSLATHISYLDVREWREVPNFQNEGGIIYDKSSDDPMRTEVNLEDLPLLDGDGFEINVYNEQGFRVPRRAPVQFYTCGALLNLHSVHELFRSDDDAHGNTRNKAHFDVYPLACTKTLGNIQSRSLISNFLPHLTQIDGALRPHLVGDDDNRVEGDVAPGDPIRGASVLHGISCQIYNELSHRVRDEAKFHPVQLGMISAALSGTTAKDAARRRWTRRLQQCNHSLPHERFNDKVSGDNQPQALRFENTYTLDVYRMNEEFRNGSDIYDHVIRPLLKTWSHPTVLSPIKDTIVVFQPNRIPSLFAWATFPLTALLETIWEMHSNTLVDGAVIDPCIIEFTSMVERALNFSHTGNARVLCRRLMDRAWISLGIIHDGLPSISDAFVAYGSLNTGKLVIRQELWPVDQDTRRPLTSSRRTQELTYSKEHYEAYEARFTIRHAINFLPANIFPHINNHAMRIACYAVEIAFRVYFDDVKHLVCAKVLHEIEPALEGDDRHARRVAKDRQTALGRWLDEDHPLSYSGPLAYLLRAVVDTNDGNTALQLTSSHLGNKPISFFVDNVIKQSTTNLTRRQPPFIAGGNFLAVMRVAIEEMKRCAGRDSIQGKDVDSFVSEAISHVCESLKINHIPWTANPTLGRGNHSSTIVHNVWLNLGATGAPKPAPSASFLTRRESIQVAALNSSAQVQLRDSRGDWSASEVRLNDFASVLHKVVLPIEWNTDQASLSCSSQYIADTYHYVRTIFNPSIPLHRLALIVSIAFSGLVPCVYAPPLQKAGIPTGSYELALYTRNLEWASRPKKGGNNAEPFITMVTTFIIALYDPQSPTSSISDVKEWVRKHSNKGITTLALCRLGLAKACTTRALFSSKWGIDIQALTSSEIAEKHEEVIRLLKTGGAYGGYDAIMYLMGKRTADHLAKNLYVKARALPTLGGTSSHFSTAASTSSSSSFSPLSFKRTMRDWDDDSRVTTASADEISQKKKRS</sequence>
<feature type="region of interest" description="Disordered" evidence="1">
    <location>
        <begin position="1"/>
        <end position="34"/>
    </location>
</feature>